<dbReference type="OrthoDB" id="9814706at2"/>
<dbReference type="Gene3D" id="3.30.465.10">
    <property type="match status" value="1"/>
</dbReference>
<dbReference type="InterPro" id="IPR051312">
    <property type="entry name" value="Diverse_Substr_Oxidored"/>
</dbReference>
<dbReference type="Proteomes" id="UP000324065">
    <property type="component" value="Unassembled WGS sequence"/>
</dbReference>
<dbReference type="InterPro" id="IPR002346">
    <property type="entry name" value="Mopterin_DH_FAD-bd"/>
</dbReference>
<gene>
    <name evidence="5" type="ORF">F1188_14540</name>
</gene>
<dbReference type="Pfam" id="PF03450">
    <property type="entry name" value="CO_deh_flav_C"/>
    <property type="match status" value="1"/>
</dbReference>
<dbReference type="GO" id="GO:0071949">
    <property type="term" value="F:FAD binding"/>
    <property type="evidence" value="ECO:0007669"/>
    <property type="project" value="InterPro"/>
</dbReference>
<keyword evidence="6" id="KW-1185">Reference proteome</keyword>
<dbReference type="InterPro" id="IPR016169">
    <property type="entry name" value="FAD-bd_PCMH_sub2"/>
</dbReference>
<accession>A0A5M6I8X0</accession>
<reference evidence="5 6" key="1">
    <citation type="submission" date="2019-09" db="EMBL/GenBank/DDBJ databases">
        <title>Genome sequence of Roseospira marina, one of the more divergent members of the non-sulfur purple photosynthetic bacterial family, the Rhodospirillaceae.</title>
        <authorList>
            <person name="Meyer T."/>
            <person name="Kyndt J."/>
        </authorList>
    </citation>
    <scope>NUCLEOTIDE SEQUENCE [LARGE SCALE GENOMIC DNA]</scope>
    <source>
        <strain evidence="5 6">DSM 15113</strain>
    </source>
</reference>
<dbReference type="GO" id="GO:0016491">
    <property type="term" value="F:oxidoreductase activity"/>
    <property type="evidence" value="ECO:0007669"/>
    <property type="project" value="UniProtKB-KW"/>
</dbReference>
<dbReference type="SMART" id="SM01092">
    <property type="entry name" value="CO_deh_flav_C"/>
    <property type="match status" value="1"/>
</dbReference>
<evidence type="ECO:0000256" key="3">
    <source>
        <dbReference type="ARBA" id="ARBA00023002"/>
    </source>
</evidence>
<sequence>MPRYVRVHTLEDALAHLVAGPFRVIAGGTDVFPALVDGAPMREAMLDISGITALRGIGFDEEASAWRLGALTTWADVQRARMVPPWFATLRRAAREVGGVQIQAVGTVAGNLCNASPAADGVVPLLALDARVEIAGPRGVRVEPLASFITGVRRTTRTPDELVTGILVPEPGRPGVSDFLKLGARHSLVISIAMVAVVLWQDSDGAVGEAAVAVGACSPVAVRLTDLEARLVGLRPGVDDLAAQVREADGDALSPIDDVRATAAYRREAALVLIRRALTRCAEVWP</sequence>
<name>A0A5M6I8X0_9PROT</name>
<dbReference type="PANTHER" id="PTHR42659">
    <property type="entry name" value="XANTHINE DEHYDROGENASE SUBUNIT C-RELATED"/>
    <property type="match status" value="1"/>
</dbReference>
<protein>
    <submittedName>
        <fullName evidence="5">Xanthine dehydrogenase family protein subunit M</fullName>
    </submittedName>
</protein>
<evidence type="ECO:0000313" key="5">
    <source>
        <dbReference type="EMBL" id="KAA5604631.1"/>
    </source>
</evidence>
<comment type="caution">
    <text evidence="5">The sequence shown here is derived from an EMBL/GenBank/DDBJ whole genome shotgun (WGS) entry which is preliminary data.</text>
</comment>
<organism evidence="5 6">
    <name type="scientific">Roseospira marina</name>
    <dbReference type="NCBI Taxonomy" id="140057"/>
    <lineage>
        <taxon>Bacteria</taxon>
        <taxon>Pseudomonadati</taxon>
        <taxon>Pseudomonadota</taxon>
        <taxon>Alphaproteobacteria</taxon>
        <taxon>Rhodospirillales</taxon>
        <taxon>Rhodospirillaceae</taxon>
        <taxon>Roseospira</taxon>
    </lineage>
</organism>
<dbReference type="SUPFAM" id="SSF55447">
    <property type="entry name" value="CO dehydrogenase flavoprotein C-terminal domain-like"/>
    <property type="match status" value="1"/>
</dbReference>
<dbReference type="SUPFAM" id="SSF56176">
    <property type="entry name" value="FAD-binding/transporter-associated domain-like"/>
    <property type="match status" value="1"/>
</dbReference>
<dbReference type="InterPro" id="IPR016166">
    <property type="entry name" value="FAD-bd_PCMH"/>
</dbReference>
<dbReference type="InterPro" id="IPR036683">
    <property type="entry name" value="CO_DH_flav_C_dom_sf"/>
</dbReference>
<keyword evidence="2" id="KW-0274">FAD</keyword>
<dbReference type="AlphaFoldDB" id="A0A5M6I8X0"/>
<evidence type="ECO:0000313" key="6">
    <source>
        <dbReference type="Proteomes" id="UP000324065"/>
    </source>
</evidence>
<dbReference type="Gene3D" id="3.30.390.50">
    <property type="entry name" value="CO dehydrogenase flavoprotein, C-terminal domain"/>
    <property type="match status" value="1"/>
</dbReference>
<dbReference type="Pfam" id="PF00941">
    <property type="entry name" value="FAD_binding_5"/>
    <property type="match status" value="1"/>
</dbReference>
<keyword evidence="3" id="KW-0560">Oxidoreductase</keyword>
<evidence type="ECO:0000256" key="1">
    <source>
        <dbReference type="ARBA" id="ARBA00022630"/>
    </source>
</evidence>
<dbReference type="InterPro" id="IPR036318">
    <property type="entry name" value="FAD-bd_PCMH-like_sf"/>
</dbReference>
<evidence type="ECO:0000256" key="2">
    <source>
        <dbReference type="ARBA" id="ARBA00022827"/>
    </source>
</evidence>
<evidence type="ECO:0000259" key="4">
    <source>
        <dbReference type="PROSITE" id="PS51387"/>
    </source>
</evidence>
<keyword evidence="1" id="KW-0285">Flavoprotein</keyword>
<dbReference type="EMBL" id="VWPJ01000015">
    <property type="protein sequence ID" value="KAA5604631.1"/>
    <property type="molecule type" value="Genomic_DNA"/>
</dbReference>
<dbReference type="InterPro" id="IPR005107">
    <property type="entry name" value="CO_DH_flav_C"/>
</dbReference>
<dbReference type="RefSeq" id="WP_150063170.1">
    <property type="nucleotide sequence ID" value="NZ_JACHII010000011.1"/>
</dbReference>
<dbReference type="PROSITE" id="PS51387">
    <property type="entry name" value="FAD_PCMH"/>
    <property type="match status" value="1"/>
</dbReference>
<dbReference type="PANTHER" id="PTHR42659:SF2">
    <property type="entry name" value="XANTHINE DEHYDROGENASE SUBUNIT C-RELATED"/>
    <property type="match status" value="1"/>
</dbReference>
<feature type="domain" description="FAD-binding PCMH-type" evidence="4">
    <location>
        <begin position="1"/>
        <end position="173"/>
    </location>
</feature>
<proteinExistence type="predicted"/>